<name>A0A0G4HVP3_9ALVE</name>
<protein>
    <submittedName>
        <fullName evidence="1">Uncharacterized protein</fullName>
    </submittedName>
</protein>
<reference evidence="1" key="1">
    <citation type="submission" date="2014-11" db="EMBL/GenBank/DDBJ databases">
        <authorList>
            <person name="Otto D Thomas"/>
            <person name="Naeem Raeece"/>
        </authorList>
    </citation>
    <scope>NUCLEOTIDE SEQUENCE</scope>
</reference>
<dbReference type="EMBL" id="CDMZ01004068">
    <property type="protein sequence ID" value="CEM48545.1"/>
    <property type="molecule type" value="Genomic_DNA"/>
</dbReference>
<dbReference type="AlphaFoldDB" id="A0A0G4HVP3"/>
<proteinExistence type="predicted"/>
<organism evidence="1">
    <name type="scientific">Chromera velia CCMP2878</name>
    <dbReference type="NCBI Taxonomy" id="1169474"/>
    <lineage>
        <taxon>Eukaryota</taxon>
        <taxon>Sar</taxon>
        <taxon>Alveolata</taxon>
        <taxon>Colpodellida</taxon>
        <taxon>Chromeraceae</taxon>
        <taxon>Chromera</taxon>
    </lineage>
</organism>
<gene>
    <name evidence="1" type="ORF">Cvel_8887</name>
</gene>
<sequence length="93" mass="10460">MVFGFEPFVPFEYSILLESLPAEGGAHRYVLAHLQDYTPMPLGLRDCLRHYEQQLRTPTPSATIWFLSASPSRSSSTPEPNHPKCIYCGVAHP</sequence>
<evidence type="ECO:0000313" key="1">
    <source>
        <dbReference type="EMBL" id="CEM48545.1"/>
    </source>
</evidence>
<accession>A0A0G4HVP3</accession>
<dbReference type="VEuPathDB" id="CryptoDB:Cvel_8887"/>